<dbReference type="EMBL" id="BMNB01000056">
    <property type="protein sequence ID" value="GGM67290.1"/>
    <property type="molecule type" value="Genomic_DNA"/>
</dbReference>
<evidence type="ECO:0000313" key="2">
    <source>
        <dbReference type="EMBL" id="GGM67290.1"/>
    </source>
</evidence>
<keyword evidence="3" id="KW-1185">Reference proteome</keyword>
<protein>
    <submittedName>
        <fullName evidence="2">Uncharacterized protein</fullName>
    </submittedName>
</protein>
<feature type="region of interest" description="Disordered" evidence="1">
    <location>
        <begin position="1"/>
        <end position="25"/>
    </location>
</feature>
<dbReference type="Proteomes" id="UP000608890">
    <property type="component" value="Unassembled WGS sequence"/>
</dbReference>
<evidence type="ECO:0000313" key="3">
    <source>
        <dbReference type="Proteomes" id="UP000608890"/>
    </source>
</evidence>
<organism evidence="2 3">
    <name type="scientific">Micromonospora sonchi</name>
    <dbReference type="NCBI Taxonomy" id="1763543"/>
    <lineage>
        <taxon>Bacteria</taxon>
        <taxon>Bacillati</taxon>
        <taxon>Actinomycetota</taxon>
        <taxon>Actinomycetes</taxon>
        <taxon>Micromonosporales</taxon>
        <taxon>Micromonosporaceae</taxon>
        <taxon>Micromonospora</taxon>
    </lineage>
</organism>
<name>A0A917UAS8_9ACTN</name>
<feature type="compositionally biased region" description="Basic and acidic residues" evidence="1">
    <location>
        <begin position="1"/>
        <end position="24"/>
    </location>
</feature>
<reference evidence="2" key="2">
    <citation type="submission" date="2020-09" db="EMBL/GenBank/DDBJ databases">
        <authorList>
            <person name="Sun Q."/>
            <person name="Zhou Y."/>
        </authorList>
    </citation>
    <scope>NUCLEOTIDE SEQUENCE</scope>
    <source>
        <strain evidence="2">CGMCC 4.7312</strain>
    </source>
</reference>
<evidence type="ECO:0000256" key="1">
    <source>
        <dbReference type="SAM" id="MobiDB-lite"/>
    </source>
</evidence>
<reference evidence="2" key="1">
    <citation type="journal article" date="2014" name="Int. J. Syst. Evol. Microbiol.">
        <title>Complete genome sequence of Corynebacterium casei LMG S-19264T (=DSM 44701T), isolated from a smear-ripened cheese.</title>
        <authorList>
            <consortium name="US DOE Joint Genome Institute (JGI-PGF)"/>
            <person name="Walter F."/>
            <person name="Albersmeier A."/>
            <person name="Kalinowski J."/>
            <person name="Ruckert C."/>
        </authorList>
    </citation>
    <scope>NUCLEOTIDE SEQUENCE</scope>
    <source>
        <strain evidence="2">CGMCC 4.7312</strain>
    </source>
</reference>
<dbReference type="AlphaFoldDB" id="A0A917UAS8"/>
<proteinExistence type="predicted"/>
<gene>
    <name evidence="2" type="ORF">GCM10011608_60710</name>
</gene>
<sequence length="69" mass="8129">MGHNADRVLVRRKGDDGMDDVNDREYDEAYGSGRYRCMPSRKEARIQRITRPWPRRVRQCDPAGFDSGW</sequence>
<accession>A0A917UAS8</accession>
<comment type="caution">
    <text evidence="2">The sequence shown here is derived from an EMBL/GenBank/DDBJ whole genome shotgun (WGS) entry which is preliminary data.</text>
</comment>